<organism evidence="3">
    <name type="scientific">bioreactor metagenome</name>
    <dbReference type="NCBI Taxonomy" id="1076179"/>
    <lineage>
        <taxon>unclassified sequences</taxon>
        <taxon>metagenomes</taxon>
        <taxon>ecological metagenomes</taxon>
    </lineage>
</organism>
<keyword evidence="2" id="KW-0472">Membrane</keyword>
<keyword evidence="2" id="KW-1133">Transmembrane helix</keyword>
<feature type="transmembrane region" description="Helical" evidence="2">
    <location>
        <begin position="12"/>
        <end position="36"/>
    </location>
</feature>
<evidence type="ECO:0000256" key="1">
    <source>
        <dbReference type="SAM" id="MobiDB-lite"/>
    </source>
</evidence>
<dbReference type="AlphaFoldDB" id="A0A645AMU3"/>
<reference evidence="3" key="1">
    <citation type="submission" date="2019-08" db="EMBL/GenBank/DDBJ databases">
        <authorList>
            <person name="Kucharzyk K."/>
            <person name="Murdoch R.W."/>
            <person name="Higgins S."/>
            <person name="Loffler F."/>
        </authorList>
    </citation>
    <scope>NUCLEOTIDE SEQUENCE</scope>
</reference>
<name>A0A645AMU3_9ZZZZ</name>
<protein>
    <submittedName>
        <fullName evidence="3">Uncharacterized protein</fullName>
    </submittedName>
</protein>
<dbReference type="EMBL" id="VSSQ01013191">
    <property type="protein sequence ID" value="MPM50944.1"/>
    <property type="molecule type" value="Genomic_DNA"/>
</dbReference>
<sequence length="85" mass="9788">MLRILSDTLQPVVILLIILGVAAVIAIVAFIIYRLLHLKIKDDDKKSDKEIAQEELDRILQPIDDEETAKKVSEYDQDEEDKKQK</sequence>
<evidence type="ECO:0000313" key="3">
    <source>
        <dbReference type="EMBL" id="MPM50944.1"/>
    </source>
</evidence>
<proteinExistence type="predicted"/>
<evidence type="ECO:0000256" key="2">
    <source>
        <dbReference type="SAM" id="Phobius"/>
    </source>
</evidence>
<feature type="region of interest" description="Disordered" evidence="1">
    <location>
        <begin position="62"/>
        <end position="85"/>
    </location>
</feature>
<comment type="caution">
    <text evidence="3">The sequence shown here is derived from an EMBL/GenBank/DDBJ whole genome shotgun (WGS) entry which is preliminary data.</text>
</comment>
<feature type="compositionally biased region" description="Basic and acidic residues" evidence="1">
    <location>
        <begin position="68"/>
        <end position="85"/>
    </location>
</feature>
<keyword evidence="2" id="KW-0812">Transmembrane</keyword>
<gene>
    <name evidence="3" type="ORF">SDC9_97690</name>
</gene>
<accession>A0A645AMU3</accession>